<evidence type="ECO:0000256" key="3">
    <source>
        <dbReference type="SAM" id="Phobius"/>
    </source>
</evidence>
<dbReference type="AlphaFoldDB" id="A0AAN2BIT1"/>
<organism evidence="5 6">
    <name type="scientific">Marinagarivorans cellulosilyticus</name>
    <dbReference type="NCBI Taxonomy" id="2721545"/>
    <lineage>
        <taxon>Bacteria</taxon>
        <taxon>Pseudomonadati</taxon>
        <taxon>Pseudomonadota</taxon>
        <taxon>Gammaproteobacteria</taxon>
        <taxon>Cellvibrionales</taxon>
        <taxon>Cellvibrionaceae</taxon>
        <taxon>Marinagarivorans</taxon>
    </lineage>
</organism>
<dbReference type="Gene3D" id="3.40.1090.10">
    <property type="entry name" value="Cytosolic phospholipase A2 catalytic domain"/>
    <property type="match status" value="1"/>
</dbReference>
<proteinExistence type="predicted"/>
<keyword evidence="1 2" id="KW-0443">Lipid metabolism</keyword>
<dbReference type="InterPro" id="IPR016035">
    <property type="entry name" value="Acyl_Trfase/lysoPLipase"/>
</dbReference>
<dbReference type="InterPro" id="IPR052580">
    <property type="entry name" value="Lipid_Hydrolase"/>
</dbReference>
<gene>
    <name evidence="5" type="ORF">MARGE09_P0441</name>
</gene>
<keyword evidence="2" id="KW-0442">Lipid degradation</keyword>
<protein>
    <submittedName>
        <fullName evidence="5">NTE family protein</fullName>
    </submittedName>
</protein>
<keyword evidence="3" id="KW-0812">Transmembrane</keyword>
<feature type="active site" description="Proton acceptor" evidence="2">
    <location>
        <position position="286"/>
    </location>
</feature>
<sequence>MDTKTFINDSQVIEHIEAIKRSTEGKYFSDIADRAGNQYIDLVMEGGGVVGIALIGFIYGLEKAGLRFRHVAGTSAGAITALFLQSVGRSSEEKAEKLIPLVADMPLEKFQDGWAITRYLMKLALSNHRVFQILSAFGFFLYRLLTWRHGLHPGKAFHRWVTETLMKEGVRKWQDITRIADEPIDFVVTAREDDLPGAEFEWKPELKMIAIELNLSARVVFPDDVGLFHDNTPSRNPADFLRASMSVPLFFTPYKIKIQRTPAAVEAWQKHGVNANNIPDSAVFWDGGLVANFPISIFHRTSGRPLMPTFGVKLGVDKALSDVSGLSGLAVSGLKAMRADSEQEFIRKHPDYKNIVTTIPTHDTHWLNFAMQDEEKLKLFRSGVEAAKQFLAGFSWEEYKHLRESLAQSIK</sequence>
<feature type="short sequence motif" description="GXSXG" evidence="2">
    <location>
        <begin position="73"/>
        <end position="77"/>
    </location>
</feature>
<feature type="short sequence motif" description="DGA/G" evidence="2">
    <location>
        <begin position="286"/>
        <end position="288"/>
    </location>
</feature>
<keyword evidence="3" id="KW-0472">Membrane</keyword>
<feature type="transmembrane region" description="Helical" evidence="3">
    <location>
        <begin position="42"/>
        <end position="61"/>
    </location>
</feature>
<dbReference type="EMBL" id="AP023086">
    <property type="protein sequence ID" value="BCD96242.1"/>
    <property type="molecule type" value="Genomic_DNA"/>
</dbReference>
<dbReference type="SUPFAM" id="SSF52151">
    <property type="entry name" value="FabD/lysophospholipase-like"/>
    <property type="match status" value="1"/>
</dbReference>
<keyword evidence="3" id="KW-1133">Transmembrane helix</keyword>
<keyword evidence="2" id="KW-0378">Hydrolase</keyword>
<evidence type="ECO:0000256" key="2">
    <source>
        <dbReference type="PROSITE-ProRule" id="PRU01161"/>
    </source>
</evidence>
<keyword evidence="6" id="KW-1185">Reference proteome</keyword>
<dbReference type="KEGG" id="marq:MARGE09_P0441"/>
<feature type="short sequence motif" description="GXGXXG" evidence="2">
    <location>
        <begin position="46"/>
        <end position="51"/>
    </location>
</feature>
<dbReference type="GO" id="GO:0016042">
    <property type="term" value="P:lipid catabolic process"/>
    <property type="evidence" value="ECO:0007669"/>
    <property type="project" value="UniProtKB-UniRule"/>
</dbReference>
<dbReference type="GO" id="GO:0016787">
    <property type="term" value="F:hydrolase activity"/>
    <property type="evidence" value="ECO:0007669"/>
    <property type="project" value="UniProtKB-UniRule"/>
</dbReference>
<feature type="active site" description="Nucleophile" evidence="2">
    <location>
        <position position="75"/>
    </location>
</feature>
<dbReference type="RefSeq" id="WP_236985748.1">
    <property type="nucleotide sequence ID" value="NZ_AP023086.1"/>
</dbReference>
<accession>A0AAN2BIT1</accession>
<evidence type="ECO:0000313" key="6">
    <source>
        <dbReference type="Proteomes" id="UP001320119"/>
    </source>
</evidence>
<name>A0AAN2BIT1_9GAMM</name>
<dbReference type="PANTHER" id="PTHR46394">
    <property type="entry name" value="ANNEXIN"/>
    <property type="match status" value="1"/>
</dbReference>
<feature type="transmembrane region" description="Helical" evidence="3">
    <location>
        <begin position="129"/>
        <end position="145"/>
    </location>
</feature>
<evidence type="ECO:0000256" key="1">
    <source>
        <dbReference type="ARBA" id="ARBA00023098"/>
    </source>
</evidence>
<dbReference type="Pfam" id="PF01734">
    <property type="entry name" value="Patatin"/>
    <property type="match status" value="1"/>
</dbReference>
<feature type="domain" description="PNPLA" evidence="4">
    <location>
        <begin position="42"/>
        <end position="299"/>
    </location>
</feature>
<dbReference type="PROSITE" id="PS51635">
    <property type="entry name" value="PNPLA"/>
    <property type="match status" value="1"/>
</dbReference>
<dbReference type="PANTHER" id="PTHR46394:SF1">
    <property type="entry name" value="PNPLA DOMAIN-CONTAINING PROTEIN"/>
    <property type="match status" value="1"/>
</dbReference>
<evidence type="ECO:0000313" key="5">
    <source>
        <dbReference type="EMBL" id="BCD96242.1"/>
    </source>
</evidence>
<evidence type="ECO:0000259" key="4">
    <source>
        <dbReference type="PROSITE" id="PS51635"/>
    </source>
</evidence>
<reference evidence="5 6" key="1">
    <citation type="journal article" date="2022" name="IScience">
        <title>An ultrasensitive nanofiber-based assay for enzymatic hydrolysis and deep-sea microbial degradation of cellulose.</title>
        <authorList>
            <person name="Tsudome M."/>
            <person name="Tachioka M."/>
            <person name="Miyazaki M."/>
            <person name="Uchimura K."/>
            <person name="Tsuda M."/>
            <person name="Takaki Y."/>
            <person name="Deguchi S."/>
        </authorList>
    </citation>
    <scope>NUCLEOTIDE SEQUENCE [LARGE SCALE GENOMIC DNA]</scope>
    <source>
        <strain evidence="5 6">GE09</strain>
    </source>
</reference>
<dbReference type="Proteomes" id="UP001320119">
    <property type="component" value="Chromosome"/>
</dbReference>
<dbReference type="InterPro" id="IPR002641">
    <property type="entry name" value="PNPLA_dom"/>
</dbReference>